<dbReference type="Gene3D" id="3.90.1680.10">
    <property type="entry name" value="SOS response associated peptidase-like"/>
    <property type="match status" value="1"/>
</dbReference>
<evidence type="ECO:0000256" key="3">
    <source>
        <dbReference type="ARBA" id="ARBA00022763"/>
    </source>
</evidence>
<keyword evidence="10" id="KW-1185">Reference proteome</keyword>
<keyword evidence="4 8" id="KW-0378">Hydrolase</keyword>
<dbReference type="GO" id="GO:0016829">
    <property type="term" value="F:lyase activity"/>
    <property type="evidence" value="ECO:0007669"/>
    <property type="project" value="UniProtKB-KW"/>
</dbReference>
<evidence type="ECO:0000256" key="2">
    <source>
        <dbReference type="ARBA" id="ARBA00022670"/>
    </source>
</evidence>
<dbReference type="STRING" id="1299341.SAMN05444005_101608"/>
<dbReference type="GO" id="GO:0006508">
    <property type="term" value="P:proteolysis"/>
    <property type="evidence" value="ECO:0007669"/>
    <property type="project" value="UniProtKB-KW"/>
</dbReference>
<name>A0A1H8ZDC6_9FLAO</name>
<protein>
    <recommendedName>
        <fullName evidence="8">Abasic site processing protein</fullName>
        <ecNumber evidence="8">3.4.-.-</ecNumber>
    </recommendedName>
</protein>
<dbReference type="GO" id="GO:0008233">
    <property type="term" value="F:peptidase activity"/>
    <property type="evidence" value="ECO:0007669"/>
    <property type="project" value="UniProtKB-KW"/>
</dbReference>
<gene>
    <name evidence="9" type="ORF">SAMN05444005_101608</name>
</gene>
<dbReference type="PANTHER" id="PTHR13604">
    <property type="entry name" value="DC12-RELATED"/>
    <property type="match status" value="1"/>
</dbReference>
<evidence type="ECO:0000256" key="1">
    <source>
        <dbReference type="ARBA" id="ARBA00008136"/>
    </source>
</evidence>
<accession>A0A1H8ZDC6</accession>
<dbReference type="SUPFAM" id="SSF143081">
    <property type="entry name" value="BB1717-like"/>
    <property type="match status" value="1"/>
</dbReference>
<dbReference type="GO" id="GO:0106300">
    <property type="term" value="P:protein-DNA covalent cross-linking repair"/>
    <property type="evidence" value="ECO:0007669"/>
    <property type="project" value="InterPro"/>
</dbReference>
<comment type="similarity">
    <text evidence="1 8">Belongs to the SOS response-associated peptidase family.</text>
</comment>
<evidence type="ECO:0000313" key="10">
    <source>
        <dbReference type="Proteomes" id="UP000198648"/>
    </source>
</evidence>
<sequence length="209" mass="24241">MCFSYKQKKEGLVLEKQFKVSKKSGVIIEPVKIVNGFDHPETAIITNTENELLQTGIWGLLPNWAQDKKHQNFTLNARIEDVTTTSSFKDSIQNRCLVLANGFYEWQWLNSKGTNKKKFEIGLKNDETFAFAGIYEFNKSLNNITFSILTTQANDLMSQIHNTKKRMPVILKREDETNWLQGANYNEFSFPYEVDLIANEIEDNQLRLF</sequence>
<evidence type="ECO:0000256" key="7">
    <source>
        <dbReference type="ARBA" id="ARBA00023239"/>
    </source>
</evidence>
<evidence type="ECO:0000313" key="9">
    <source>
        <dbReference type="EMBL" id="SEP61748.1"/>
    </source>
</evidence>
<dbReference type="InterPro" id="IPR036590">
    <property type="entry name" value="SRAP-like"/>
</dbReference>
<keyword evidence="3" id="KW-0227">DNA damage</keyword>
<proteinExistence type="inferred from homology"/>
<evidence type="ECO:0000256" key="5">
    <source>
        <dbReference type="ARBA" id="ARBA00023124"/>
    </source>
</evidence>
<evidence type="ECO:0000256" key="6">
    <source>
        <dbReference type="ARBA" id="ARBA00023125"/>
    </source>
</evidence>
<evidence type="ECO:0000256" key="8">
    <source>
        <dbReference type="RuleBase" id="RU364100"/>
    </source>
</evidence>
<dbReference type="OrthoDB" id="9782620at2"/>
<dbReference type="AlphaFoldDB" id="A0A1H8ZDC6"/>
<dbReference type="EC" id="3.4.-.-" evidence="8"/>
<keyword evidence="5" id="KW-0190">Covalent protein-DNA linkage</keyword>
<dbReference type="Pfam" id="PF02586">
    <property type="entry name" value="SRAP"/>
    <property type="match status" value="1"/>
</dbReference>
<dbReference type="InterPro" id="IPR003738">
    <property type="entry name" value="SRAP"/>
</dbReference>
<dbReference type="RefSeq" id="WP_091464934.1">
    <property type="nucleotide sequence ID" value="NZ_FOEI01000001.1"/>
</dbReference>
<keyword evidence="6" id="KW-0238">DNA-binding</keyword>
<dbReference type="GO" id="GO:0003697">
    <property type="term" value="F:single-stranded DNA binding"/>
    <property type="evidence" value="ECO:0007669"/>
    <property type="project" value="InterPro"/>
</dbReference>
<keyword evidence="2 8" id="KW-0645">Protease</keyword>
<dbReference type="Proteomes" id="UP000198648">
    <property type="component" value="Unassembled WGS sequence"/>
</dbReference>
<dbReference type="PANTHER" id="PTHR13604:SF0">
    <property type="entry name" value="ABASIC SITE PROCESSING PROTEIN HMCES"/>
    <property type="match status" value="1"/>
</dbReference>
<reference evidence="9 10" key="1">
    <citation type="submission" date="2016-10" db="EMBL/GenBank/DDBJ databases">
        <authorList>
            <person name="de Groot N.N."/>
        </authorList>
    </citation>
    <scope>NUCLEOTIDE SEQUENCE [LARGE SCALE GENOMIC DNA]</scope>
    <source>
        <strain evidence="9 10">DSM 27078</strain>
    </source>
</reference>
<dbReference type="EMBL" id="FOEI01000001">
    <property type="protein sequence ID" value="SEP61748.1"/>
    <property type="molecule type" value="Genomic_DNA"/>
</dbReference>
<evidence type="ECO:0000256" key="4">
    <source>
        <dbReference type="ARBA" id="ARBA00022801"/>
    </source>
</evidence>
<organism evidence="9 10">
    <name type="scientific">Flavobacterium urocaniciphilum</name>
    <dbReference type="NCBI Taxonomy" id="1299341"/>
    <lineage>
        <taxon>Bacteria</taxon>
        <taxon>Pseudomonadati</taxon>
        <taxon>Bacteroidota</taxon>
        <taxon>Flavobacteriia</taxon>
        <taxon>Flavobacteriales</taxon>
        <taxon>Flavobacteriaceae</taxon>
        <taxon>Flavobacterium</taxon>
    </lineage>
</organism>
<keyword evidence="7" id="KW-0456">Lyase</keyword>